<dbReference type="RefSeq" id="XP_023939130.2">
    <property type="nucleotide sequence ID" value="XM_024083362.2"/>
</dbReference>
<evidence type="ECO:0000256" key="2">
    <source>
        <dbReference type="ARBA" id="ARBA00023157"/>
    </source>
</evidence>
<dbReference type="InterPro" id="IPR051368">
    <property type="entry name" value="SerProtInhib-TIL_Domain"/>
</dbReference>
<dbReference type="InterPro" id="IPR036084">
    <property type="entry name" value="Ser_inhib-like_sf"/>
</dbReference>
<evidence type="ECO:0000313" key="5">
    <source>
        <dbReference type="RefSeq" id="XP_023939130.2"/>
    </source>
</evidence>
<dbReference type="Gene3D" id="2.10.25.10">
    <property type="entry name" value="Laminin"/>
    <property type="match status" value="15"/>
</dbReference>
<dbReference type="KEGG" id="bany:112046652"/>
<gene>
    <name evidence="5" type="primary">LOC112046652</name>
</gene>
<dbReference type="Pfam" id="PF01826">
    <property type="entry name" value="TIL"/>
    <property type="match status" value="5"/>
</dbReference>
<keyword evidence="1" id="KW-0646">Protease inhibitor</keyword>
<proteinExistence type="predicted"/>
<feature type="domain" description="TIL" evidence="3">
    <location>
        <begin position="199"/>
        <end position="249"/>
    </location>
</feature>
<dbReference type="SUPFAM" id="SSF57567">
    <property type="entry name" value="Serine protease inhibitors"/>
    <property type="match status" value="6"/>
</dbReference>
<reference evidence="5" key="1">
    <citation type="submission" date="2025-08" db="UniProtKB">
        <authorList>
            <consortium name="RefSeq"/>
        </authorList>
    </citation>
    <scope>IDENTIFICATION</scope>
</reference>
<dbReference type="GO" id="GO:0030414">
    <property type="term" value="F:peptidase inhibitor activity"/>
    <property type="evidence" value="ECO:0007669"/>
    <property type="project" value="UniProtKB-KW"/>
</dbReference>
<evidence type="ECO:0000256" key="1">
    <source>
        <dbReference type="ARBA" id="ARBA00022690"/>
    </source>
</evidence>
<dbReference type="Proteomes" id="UP001652582">
    <property type="component" value="Chromosome 10"/>
</dbReference>
<dbReference type="OrthoDB" id="5945029at2759"/>
<dbReference type="PANTHER" id="PTHR23259:SF70">
    <property type="entry name" value="ACCESSORY GLAND PROTEIN ACP62F-RELATED"/>
    <property type="match status" value="1"/>
</dbReference>
<evidence type="ECO:0000313" key="4">
    <source>
        <dbReference type="Proteomes" id="UP001652582"/>
    </source>
</evidence>
<dbReference type="AlphaFoldDB" id="A0A6J1MU04"/>
<feature type="domain" description="TIL" evidence="3">
    <location>
        <begin position="12"/>
        <end position="69"/>
    </location>
</feature>
<name>A0A6J1MU04_BICAN</name>
<evidence type="ECO:0000259" key="3">
    <source>
        <dbReference type="Pfam" id="PF01826"/>
    </source>
</evidence>
<dbReference type="InterPro" id="IPR002919">
    <property type="entry name" value="TIL_dom"/>
</dbReference>
<keyword evidence="2" id="KW-1015">Disulfide bond</keyword>
<sequence>MFMACLNIDLECGENEEALRCKRFCPPDTCNWDPTRLDCRQPVECEPGCNCKAGYKRDENGICILEENCPQFCNGDRNATYTDCPSRCFTCNPANAICTKDCRPKGCQCNPGYYLTDDGICVLPQDCPPPVKCTRINERWDPCPPPCFSEYCGSLEVVPKTCNTLLPHVCRPQCVCLEDYRRDFDTDECIPINDCPPVCGENEVPSECSDNYPRSLAVDGAAVDRIRCVPGCSCQEGYLRNSKGVCVSLDAVCGINEETNFCIALAGFYCPPCRCISGYKYDSNGECIPDVIPCGRNETYAQCKFDCPTTYCPSDDSIFQVACLPPNPCLGGCVCKGNYLRTNDRKERCIIASDCPPVKCTRINERWDPCPPPCFSEYCGNLEVVPEICNTLLPYVCRPQCVCLEDYRRDFDTNECIPINDCPPVCGENEAPSECSDNYPRPLAVDGAAVDRIRCVPGCSCQEGYLRNSKGVCVPLDAVCGINEETNFCIALAGFYCPPCRCISGYKYDSNGECIPDVIPCGRNETYAQCKFDCPTTYCPSDDSIFQVACLPPNPCLGGCVCKGNYLRTNDRKERCILASDCPPVKCTRINERWDPCPPPCFSEYCGNLEVVPEICNTLLPYVCRPQCVCLEDYRRNFDTNECIPINDCPPVCGENEVPSECSDNYPRPLAVDGAAVNRIRCVPGCSCQEGYLRNSKGVCVPLDAVCGINEETNFCIALAGFYCPPCRCIRGYKYDSNGECIPDVIPCGRNETYAQCKFDCPTTYCPSDDSIFQVACLPPNPCLGGCVCKGNYLRTNDRKERCILASDCPPVKCTRINERWDPCPPPCFSEYCGNLEVVPKTCNTLLPHVCRPQCVCLEDYRRDFDTDECIPINDCPPVCGENEVPSECSDNYPRPLAVDGAAVERIRCVPGCSCQEGYLRNSKGVCVPLDAVCGINEETNFCIALAGFYCPPCRCISGYKYDSNGECIPDIIPCGRNETYAQCKIECPTNYCPRDDNIFQVACLPQWPCPGGCVCQGNYLRTNDEEERCILASDCPPVECTRNNERWNPCPPPCFSEFCGSEMPKICNTPHKCRPQCVCLKDYRRDYSTNECIPKNECPAVVL</sequence>
<feature type="domain" description="TIL" evidence="3">
    <location>
        <begin position="880"/>
        <end position="931"/>
    </location>
</feature>
<protein>
    <submittedName>
        <fullName evidence="5">Zonadhesin-like</fullName>
    </submittedName>
</protein>
<dbReference type="PANTHER" id="PTHR23259">
    <property type="entry name" value="RIDDLE"/>
    <property type="match status" value="1"/>
</dbReference>
<dbReference type="CDD" id="cd19941">
    <property type="entry name" value="TIL"/>
    <property type="match status" value="2"/>
</dbReference>
<feature type="domain" description="TIL" evidence="3">
    <location>
        <begin position="653"/>
        <end position="704"/>
    </location>
</feature>
<keyword evidence="4" id="KW-1185">Reference proteome</keyword>
<accession>A0A6J1MU04</accession>
<dbReference type="GeneID" id="112046652"/>
<feature type="domain" description="TIL" evidence="3">
    <location>
        <begin position="426"/>
        <end position="477"/>
    </location>
</feature>
<organism evidence="4 5">
    <name type="scientific">Bicyclus anynana</name>
    <name type="common">Squinting bush brown butterfly</name>
    <dbReference type="NCBI Taxonomy" id="110368"/>
    <lineage>
        <taxon>Eukaryota</taxon>
        <taxon>Metazoa</taxon>
        <taxon>Ecdysozoa</taxon>
        <taxon>Arthropoda</taxon>
        <taxon>Hexapoda</taxon>
        <taxon>Insecta</taxon>
        <taxon>Pterygota</taxon>
        <taxon>Neoptera</taxon>
        <taxon>Endopterygota</taxon>
        <taxon>Lepidoptera</taxon>
        <taxon>Glossata</taxon>
        <taxon>Ditrysia</taxon>
        <taxon>Papilionoidea</taxon>
        <taxon>Nymphalidae</taxon>
        <taxon>Satyrinae</taxon>
        <taxon>Satyrini</taxon>
        <taxon>Mycalesina</taxon>
        <taxon>Bicyclus</taxon>
    </lineage>
</organism>